<dbReference type="RefSeq" id="WP_151904877.1">
    <property type="nucleotide sequence ID" value="NZ_CP123050.1"/>
</dbReference>
<sequence>MDAATGMDSDPTQTVFVACQLNYDSLSFRFEGIVWSDFHDGSVGIPAFVREGQNVHIKATVDKYNPDSGFPAYRWVPCFSEGPGLSEKHGTHFSISRDFWPTCGIPAWKRAEPCNIACGHGGHYG</sequence>
<organism evidence="1 2">
    <name type="scientific">Bifidobacterium adolescentis</name>
    <dbReference type="NCBI Taxonomy" id="1680"/>
    <lineage>
        <taxon>Bacteria</taxon>
        <taxon>Bacillati</taxon>
        <taxon>Actinomycetota</taxon>
        <taxon>Actinomycetes</taxon>
        <taxon>Bifidobacteriales</taxon>
        <taxon>Bifidobacteriaceae</taxon>
        <taxon>Bifidobacterium</taxon>
    </lineage>
</organism>
<gene>
    <name evidence="1" type="ORF">GA629_07730</name>
</gene>
<dbReference type="Pfam" id="PF16127">
    <property type="entry name" value="DUF4839"/>
    <property type="match status" value="1"/>
</dbReference>
<comment type="caution">
    <text evidence="1">The sequence shown here is derived from an EMBL/GenBank/DDBJ whole genome shotgun (WGS) entry which is preliminary data.</text>
</comment>
<name>A0A6I0V340_BIFAD</name>
<proteinExistence type="predicted"/>
<dbReference type="Proteomes" id="UP000470200">
    <property type="component" value="Unassembled WGS sequence"/>
</dbReference>
<dbReference type="InterPro" id="IPR032290">
    <property type="entry name" value="DUF4839"/>
</dbReference>
<accession>A0A6I0V340</accession>
<dbReference type="AlphaFoldDB" id="A0A6I0V340"/>
<evidence type="ECO:0000313" key="1">
    <source>
        <dbReference type="EMBL" id="KAB5883857.1"/>
    </source>
</evidence>
<evidence type="ECO:0000313" key="2">
    <source>
        <dbReference type="Proteomes" id="UP000470200"/>
    </source>
</evidence>
<protein>
    <submittedName>
        <fullName evidence="1">DUF4839 domain-containing protein</fullName>
    </submittedName>
</protein>
<dbReference type="EMBL" id="WDIP01000009">
    <property type="protein sequence ID" value="KAB5883857.1"/>
    <property type="molecule type" value="Genomic_DNA"/>
</dbReference>
<reference evidence="1 2" key="1">
    <citation type="journal article" date="2019" name="Nat. Med.">
        <title>A library of human gut bacterial isolates paired with longitudinal multiomics data enables mechanistic microbiome research.</title>
        <authorList>
            <person name="Poyet M."/>
            <person name="Groussin M."/>
            <person name="Gibbons S.M."/>
            <person name="Avila-Pacheco J."/>
            <person name="Jiang X."/>
            <person name="Kearney S.M."/>
            <person name="Perrotta A.R."/>
            <person name="Berdy B."/>
            <person name="Zhao S."/>
            <person name="Lieberman T.D."/>
            <person name="Swanson P.K."/>
            <person name="Smith M."/>
            <person name="Roesemann S."/>
            <person name="Alexander J.E."/>
            <person name="Rich S.A."/>
            <person name="Livny J."/>
            <person name="Vlamakis H."/>
            <person name="Clish C."/>
            <person name="Bullock K."/>
            <person name="Deik A."/>
            <person name="Scott J."/>
            <person name="Pierce K.A."/>
            <person name="Xavier R.J."/>
            <person name="Alm E.J."/>
        </authorList>
    </citation>
    <scope>NUCLEOTIDE SEQUENCE [LARGE SCALE GENOMIC DNA]</scope>
    <source>
        <strain evidence="1 2">BIOML-A105</strain>
    </source>
</reference>